<organism evidence="1 2">
    <name type="scientific">Sphingomonas morindae</name>
    <dbReference type="NCBI Taxonomy" id="1541170"/>
    <lineage>
        <taxon>Bacteria</taxon>
        <taxon>Pseudomonadati</taxon>
        <taxon>Pseudomonadota</taxon>
        <taxon>Alphaproteobacteria</taxon>
        <taxon>Sphingomonadales</taxon>
        <taxon>Sphingomonadaceae</taxon>
        <taxon>Sphingomonas</taxon>
    </lineage>
</organism>
<name>A0ABY4X8E9_9SPHN</name>
<dbReference type="EMBL" id="CP084930">
    <property type="protein sequence ID" value="USI73212.1"/>
    <property type="molecule type" value="Genomic_DNA"/>
</dbReference>
<evidence type="ECO:0000313" key="1">
    <source>
        <dbReference type="EMBL" id="USI73212.1"/>
    </source>
</evidence>
<dbReference type="SUPFAM" id="SSF74650">
    <property type="entry name" value="Galactose mutarotase-like"/>
    <property type="match status" value="1"/>
</dbReference>
<reference evidence="1" key="1">
    <citation type="journal article" date="2022" name="Toxins">
        <title>Genomic Analysis of Sphingopyxis sp. USTB-05 for Biodegrading Cyanobacterial Hepatotoxins.</title>
        <authorList>
            <person name="Liu C."/>
            <person name="Xu Q."/>
            <person name="Zhao Z."/>
            <person name="Zhang H."/>
            <person name="Liu X."/>
            <person name="Yin C."/>
            <person name="Liu Y."/>
            <person name="Yan H."/>
        </authorList>
    </citation>
    <scope>NUCLEOTIDE SEQUENCE</scope>
    <source>
        <strain evidence="1">NBD5</strain>
    </source>
</reference>
<dbReference type="Gene3D" id="2.70.98.10">
    <property type="match status" value="1"/>
</dbReference>
<dbReference type="RefSeq" id="WP_252167023.1">
    <property type="nucleotide sequence ID" value="NZ_CP084930.1"/>
</dbReference>
<dbReference type="InterPro" id="IPR014718">
    <property type="entry name" value="GH-type_carb-bd"/>
</dbReference>
<dbReference type="PANTHER" id="PTHR11122">
    <property type="entry name" value="APOSPORY-ASSOCIATED PROTEIN C-RELATED"/>
    <property type="match status" value="1"/>
</dbReference>
<gene>
    <name evidence="1" type="ORF">LHA26_01670</name>
</gene>
<dbReference type="InterPro" id="IPR011013">
    <property type="entry name" value="Gal_mutarotase_sf_dom"/>
</dbReference>
<dbReference type="Pfam" id="PF01263">
    <property type="entry name" value="Aldose_epim"/>
    <property type="match status" value="1"/>
</dbReference>
<evidence type="ECO:0000313" key="2">
    <source>
        <dbReference type="Proteomes" id="UP001056937"/>
    </source>
</evidence>
<dbReference type="InterPro" id="IPR037481">
    <property type="entry name" value="LacX"/>
</dbReference>
<sequence length="294" mass="32210">MTDLVTLRSADLTVTIAPLGAELQSITDAAGQDWLWDGDARWWTGRAPLLFPTVGMLADGARFDGTRYPLGKHGFAREQLFACAEADSASARFTLRDSAESLAHYPFRFELAVTHHLAARTLTTSVEISNRDSRPMPFGFGFHPALRWPLPGTGAQSRFEHIIRFDADEPEPLRAITDQGLIAAAPRVSPVHDNEIHLHDSLFEQDALVWDRPASRGLYFGVAGQPGVRVDFADMPMLGIWTKPGAGYLCIEPWHSHADAEGFAGEFADKPGVITLAPDERRTLAMALTIGVPI</sequence>
<protein>
    <submittedName>
        <fullName evidence="1">Aldose 1-epimerase family protein</fullName>
    </submittedName>
</protein>
<dbReference type="CDD" id="cd09024">
    <property type="entry name" value="Aldose_epim_lacX"/>
    <property type="match status" value="1"/>
</dbReference>
<proteinExistence type="predicted"/>
<dbReference type="Proteomes" id="UP001056937">
    <property type="component" value="Chromosome 1"/>
</dbReference>
<dbReference type="InterPro" id="IPR008183">
    <property type="entry name" value="Aldose_1/G6P_1-epimerase"/>
</dbReference>
<dbReference type="PANTHER" id="PTHR11122:SF13">
    <property type="entry name" value="GLUCOSE-6-PHOSPHATE 1-EPIMERASE"/>
    <property type="match status" value="1"/>
</dbReference>
<accession>A0ABY4X8E9</accession>
<keyword evidence="2" id="KW-1185">Reference proteome</keyword>